<feature type="transmembrane region" description="Helical" evidence="18">
    <location>
        <begin position="511"/>
        <end position="529"/>
    </location>
</feature>
<dbReference type="GO" id="GO:0008137">
    <property type="term" value="F:NADH dehydrogenase (ubiquinone) activity"/>
    <property type="evidence" value="ECO:0007669"/>
    <property type="project" value="UniProtKB-EC"/>
</dbReference>
<gene>
    <name evidence="21" type="primary">ND5</name>
</gene>
<evidence type="ECO:0000256" key="17">
    <source>
        <dbReference type="ARBA" id="ARBA00049551"/>
    </source>
</evidence>
<keyword evidence="14 21" id="KW-0496">Mitochondrion</keyword>
<feature type="transmembrane region" description="Helical" evidence="18">
    <location>
        <begin position="451"/>
        <end position="472"/>
    </location>
</feature>
<dbReference type="GO" id="GO:0042773">
    <property type="term" value="P:ATP synthesis coupled electron transport"/>
    <property type="evidence" value="ECO:0007669"/>
    <property type="project" value="InterPro"/>
</dbReference>
<feature type="transmembrane region" description="Helical" evidence="18">
    <location>
        <begin position="142"/>
        <end position="160"/>
    </location>
</feature>
<dbReference type="EC" id="7.1.1.2" evidence="3"/>
<evidence type="ECO:0000256" key="14">
    <source>
        <dbReference type="ARBA" id="ARBA00023128"/>
    </source>
</evidence>
<evidence type="ECO:0000256" key="1">
    <source>
        <dbReference type="ARBA" id="ARBA00003257"/>
    </source>
</evidence>
<dbReference type="AlphaFoldDB" id="A0A7S5DBV9"/>
<keyword evidence="10" id="KW-0249">Electron transport</keyword>
<evidence type="ECO:0000256" key="6">
    <source>
        <dbReference type="ARBA" id="ARBA00022660"/>
    </source>
</evidence>
<dbReference type="EMBL" id="MH293470">
    <property type="protein sequence ID" value="QBZ38206.1"/>
    <property type="molecule type" value="Genomic_DNA"/>
</dbReference>
<reference evidence="21" key="1">
    <citation type="submission" date="2018-05" db="EMBL/GenBank/DDBJ databases">
        <authorList>
            <person name="Huang Y."/>
            <person name="Qin D."/>
        </authorList>
    </citation>
    <scope>NUCLEOTIDE SEQUENCE</scope>
</reference>
<keyword evidence="13" id="KW-0830">Ubiquinone</keyword>
<dbReference type="InterPro" id="IPR010934">
    <property type="entry name" value="NADH_DH_su5_C"/>
</dbReference>
<sequence>MLFLLNVNFFFFSSFIFLIWLSLYLYIYDLIYLLNYSFFFLNSCNFSLVILFDWMSLIFLSIVFLISGCVFLYSLDYMSGDIYIIRFYFLVFLFILSMSFLILMPDLICLMLGWDGLGLVSYCLVIYYQSNLGLSSGYLTLLINRLGDLFLIFCICWSFNYGCWHYAYLLIFSDFMPLMFLFLILASLTSSAQFPFSSWLPAAMAAPTPVSSLVHSSTLVTAGVYLLIRFNSLISGVFNLFLINLTLLTILLSGFGALYENDLKKIIAFSTMGQLSFMIFSILMGCYYLSFIHLLIHAVFKSLLFLCSGIFISGFMGVQDIRFMGNLTVQSPLISSCFMISLFSLCGMPFYSGFFSSDLIIELSILSEVNFFYLIFFFFSVYLTLIYSLRMYMYMYILNINMNFFNLSDFSYMKVSCLILLTFSVTLGSVLFWMINNLYIYIFDWYFKYTIFYFFIYFFVFFNSFNFLNFNLFGFLNFFFGKMWFLPFFSSTFILSSFYSLGHFLFTLVELSWTEYFVSLNFIFLLKFMNFYFNSLMLNSLKSYLISFVFFMFIMLIFF</sequence>
<evidence type="ECO:0000256" key="3">
    <source>
        <dbReference type="ARBA" id="ARBA00012944"/>
    </source>
</evidence>
<feature type="domain" description="NADH dehydrogenase subunit 5 C-terminal" evidence="20">
    <location>
        <begin position="387"/>
        <end position="559"/>
    </location>
</feature>
<feature type="transmembrane region" description="Helical" evidence="18">
    <location>
        <begin position="371"/>
        <end position="389"/>
    </location>
</feature>
<organism evidence="21">
    <name type="scientific">Mahmutkashgaria sulcatus</name>
    <dbReference type="NCBI Taxonomy" id="2008852"/>
    <lineage>
        <taxon>Eukaryota</taxon>
        <taxon>Metazoa</taxon>
        <taxon>Ecdysozoa</taxon>
        <taxon>Arthropoda</taxon>
        <taxon>Hexapoda</taxon>
        <taxon>Insecta</taxon>
        <taxon>Pterygota</taxon>
        <taxon>Neoptera</taxon>
        <taxon>Paraneoptera</taxon>
        <taxon>Hemiptera</taxon>
        <taxon>Auchenorrhyncha</taxon>
        <taxon>Fulgoroidea</taxon>
        <taxon>Delphacidae</taxon>
        <taxon>Delphacinae</taxon>
        <taxon>Mahmutkashgaria</taxon>
    </lineage>
</organism>
<comment type="catalytic activity">
    <reaction evidence="17">
        <text>a ubiquinone + NADH + 5 H(+)(in) = a ubiquinol + NAD(+) + 4 H(+)(out)</text>
        <dbReference type="Rhea" id="RHEA:29091"/>
        <dbReference type="Rhea" id="RHEA-COMP:9565"/>
        <dbReference type="Rhea" id="RHEA-COMP:9566"/>
        <dbReference type="ChEBI" id="CHEBI:15378"/>
        <dbReference type="ChEBI" id="CHEBI:16389"/>
        <dbReference type="ChEBI" id="CHEBI:17976"/>
        <dbReference type="ChEBI" id="CHEBI:57540"/>
        <dbReference type="ChEBI" id="CHEBI:57945"/>
        <dbReference type="EC" id="7.1.1.2"/>
    </reaction>
</comment>
<feature type="transmembrane region" description="Helical" evidence="18">
    <location>
        <begin position="33"/>
        <end position="52"/>
    </location>
</feature>
<keyword evidence="7 18" id="KW-0812">Transmembrane</keyword>
<dbReference type="PANTHER" id="PTHR42829">
    <property type="entry name" value="NADH-UBIQUINONE OXIDOREDUCTASE CHAIN 5"/>
    <property type="match status" value="1"/>
</dbReference>
<feature type="transmembrane region" description="Helical" evidence="18">
    <location>
        <begin position="166"/>
        <end position="188"/>
    </location>
</feature>
<dbReference type="GO" id="GO:0015990">
    <property type="term" value="P:electron transport coupled proton transport"/>
    <property type="evidence" value="ECO:0007669"/>
    <property type="project" value="TreeGrafter"/>
</dbReference>
<keyword evidence="9" id="KW-1278">Translocase</keyword>
<evidence type="ECO:0000256" key="11">
    <source>
        <dbReference type="ARBA" id="ARBA00022989"/>
    </source>
</evidence>
<evidence type="ECO:0000256" key="9">
    <source>
        <dbReference type="ARBA" id="ARBA00022967"/>
    </source>
</evidence>
<evidence type="ECO:0000313" key="21">
    <source>
        <dbReference type="EMBL" id="QBZ38206.1"/>
    </source>
</evidence>
<feature type="transmembrane region" description="Helical" evidence="18">
    <location>
        <begin position="58"/>
        <end position="75"/>
    </location>
</feature>
<dbReference type="GO" id="GO:0005743">
    <property type="term" value="C:mitochondrial inner membrane"/>
    <property type="evidence" value="ECO:0007669"/>
    <property type="project" value="UniProtKB-SubCell"/>
</dbReference>
<comment type="function">
    <text evidence="1">Core subunit of the mitochondrial membrane respiratory chain NADH dehydrogenase (Complex I) that is believed to belong to the minimal assembly required for catalysis. Complex I functions in the transfer of electrons from NADH to the respiratory chain. The immediate electron acceptor for the enzyme is believed to be ubiquinone.</text>
</comment>
<dbReference type="InterPro" id="IPR001750">
    <property type="entry name" value="ND/Mrp_TM"/>
</dbReference>
<dbReference type="PANTHER" id="PTHR42829:SF2">
    <property type="entry name" value="NADH-UBIQUINONE OXIDOREDUCTASE CHAIN 5"/>
    <property type="match status" value="1"/>
</dbReference>
<evidence type="ECO:0000256" key="16">
    <source>
        <dbReference type="ARBA" id="ARBA00031027"/>
    </source>
</evidence>
<feature type="transmembrane region" description="Helical" evidence="18">
    <location>
        <begin position="87"/>
        <end position="105"/>
    </location>
</feature>
<comment type="subcellular location">
    <subcellularLocation>
        <location evidence="2">Mitochondrion inner membrane</location>
        <topology evidence="2">Multi-pass membrane protein</topology>
    </subcellularLocation>
</comment>
<keyword evidence="12" id="KW-0520">NAD</keyword>
<keyword evidence="11 18" id="KW-1133">Transmembrane helix</keyword>
<feature type="transmembrane region" description="Helical" evidence="18">
    <location>
        <begin position="266"/>
        <end position="290"/>
    </location>
</feature>
<evidence type="ECO:0000256" key="12">
    <source>
        <dbReference type="ARBA" id="ARBA00023027"/>
    </source>
</evidence>
<keyword evidence="8" id="KW-0999">Mitochondrion inner membrane</keyword>
<dbReference type="InterPro" id="IPR003945">
    <property type="entry name" value="NU5C-like"/>
</dbReference>
<protein>
    <recommendedName>
        <fullName evidence="4">NADH-ubiquinone oxidoreductase chain 5</fullName>
        <ecNumber evidence="3">7.1.1.2</ecNumber>
    </recommendedName>
    <alternativeName>
        <fullName evidence="16">NADH dehydrogenase subunit 5</fullName>
    </alternativeName>
</protein>
<feature type="transmembrane region" description="Helical" evidence="18">
    <location>
        <begin position="6"/>
        <end position="26"/>
    </location>
</feature>
<feature type="transmembrane region" description="Helical" evidence="18">
    <location>
        <begin position="333"/>
        <end position="351"/>
    </location>
</feature>
<dbReference type="Pfam" id="PF00361">
    <property type="entry name" value="Proton_antipo_M"/>
    <property type="match status" value="1"/>
</dbReference>
<evidence type="ECO:0000259" key="19">
    <source>
        <dbReference type="Pfam" id="PF00361"/>
    </source>
</evidence>
<name>A0A7S5DBV9_9HEMI</name>
<evidence type="ECO:0000256" key="4">
    <source>
        <dbReference type="ARBA" id="ARBA00021096"/>
    </source>
</evidence>
<evidence type="ECO:0000256" key="5">
    <source>
        <dbReference type="ARBA" id="ARBA00022448"/>
    </source>
</evidence>
<evidence type="ECO:0000256" key="10">
    <source>
        <dbReference type="ARBA" id="ARBA00022982"/>
    </source>
</evidence>
<feature type="domain" description="NADH:quinone oxidoreductase/Mrp antiporter transmembrane" evidence="19">
    <location>
        <begin position="106"/>
        <end position="380"/>
    </location>
</feature>
<feature type="transmembrane region" description="Helical" evidence="18">
    <location>
        <begin position="240"/>
        <end position="259"/>
    </location>
</feature>
<keyword evidence="5" id="KW-0813">Transport</keyword>
<evidence type="ECO:0000259" key="20">
    <source>
        <dbReference type="Pfam" id="PF06455"/>
    </source>
</evidence>
<evidence type="ECO:0000256" key="2">
    <source>
        <dbReference type="ARBA" id="ARBA00004448"/>
    </source>
</evidence>
<evidence type="ECO:0000256" key="7">
    <source>
        <dbReference type="ARBA" id="ARBA00022692"/>
    </source>
</evidence>
<proteinExistence type="predicted"/>
<keyword evidence="15 18" id="KW-0472">Membrane</keyword>
<feature type="transmembrane region" description="Helical" evidence="18">
    <location>
        <begin position="541"/>
        <end position="558"/>
    </location>
</feature>
<evidence type="ECO:0000256" key="13">
    <source>
        <dbReference type="ARBA" id="ARBA00023075"/>
    </source>
</evidence>
<keyword evidence="6" id="KW-0679">Respiratory chain</keyword>
<dbReference type="PRINTS" id="PR01434">
    <property type="entry name" value="NADHDHGNASE5"/>
</dbReference>
<geneLocation type="mitochondrion" evidence="21"/>
<evidence type="ECO:0000256" key="15">
    <source>
        <dbReference type="ARBA" id="ARBA00023136"/>
    </source>
</evidence>
<evidence type="ECO:0000256" key="8">
    <source>
        <dbReference type="ARBA" id="ARBA00022792"/>
    </source>
</evidence>
<reference evidence="21" key="2">
    <citation type="journal article" date="2020" name="Genomics">
        <title>Contribution to the mitogenome diversity in Delphacinae: Phylogenetic and ecological implications.</title>
        <authorList>
            <person name="Huang Y.-X."/>
            <person name="Ren F.-J."/>
            <person name="Bartlett C.R."/>
            <person name="Wei Y.-S."/>
            <person name="Qin D.-Z."/>
        </authorList>
    </citation>
    <scope>NUCLEOTIDE SEQUENCE</scope>
</reference>
<accession>A0A7S5DBV9</accession>
<evidence type="ECO:0000256" key="18">
    <source>
        <dbReference type="SAM" id="Phobius"/>
    </source>
</evidence>
<feature type="transmembrane region" description="Helical" evidence="18">
    <location>
        <begin position="200"/>
        <end position="228"/>
    </location>
</feature>
<dbReference type="Pfam" id="PF06455">
    <property type="entry name" value="NADH5_C"/>
    <property type="match status" value="1"/>
</dbReference>
<dbReference type="GO" id="GO:0003954">
    <property type="term" value="F:NADH dehydrogenase activity"/>
    <property type="evidence" value="ECO:0007669"/>
    <property type="project" value="TreeGrafter"/>
</dbReference>
<feature type="transmembrane region" description="Helical" evidence="18">
    <location>
        <begin position="410"/>
        <end position="435"/>
    </location>
</feature>